<protein>
    <submittedName>
        <fullName evidence="1">Uncharacterized protein</fullName>
    </submittedName>
</protein>
<keyword evidence="2" id="KW-1185">Reference proteome</keyword>
<dbReference type="AntiFam" id="ANF00062">
    <property type="entry name" value="Shadow ORF (opposite ABC transporter protein)"/>
</dbReference>
<reference evidence="1 2" key="1">
    <citation type="submission" date="2018-04" db="EMBL/GenBank/DDBJ databases">
        <authorList>
            <person name="Vogel A."/>
        </authorList>
    </citation>
    <scope>NUCLEOTIDE SEQUENCE [LARGE SCALE GENOMIC DNA]</scope>
</reference>
<proteinExistence type="predicted"/>
<accession>A0A484NS79</accession>
<dbReference type="Proteomes" id="UP000595140">
    <property type="component" value="Unassembled WGS sequence"/>
</dbReference>
<evidence type="ECO:0000313" key="2">
    <source>
        <dbReference type="Proteomes" id="UP000595140"/>
    </source>
</evidence>
<evidence type="ECO:0000313" key="1">
    <source>
        <dbReference type="EMBL" id="VFR03309.1"/>
    </source>
</evidence>
<name>A0A484NS79_9ASTE</name>
<dbReference type="EMBL" id="OOIL02006874">
    <property type="protein sequence ID" value="VFR03309.1"/>
    <property type="molecule type" value="Genomic_DNA"/>
</dbReference>
<gene>
    <name evidence="1" type="ORF">CCAM_LOCUS45084</name>
</gene>
<sequence>MHRDPKGLLHINIPNYGRQPPVKPVQKIRKRQLHQRNRKVYAGTAPPSHSCTHLSDSASSALVASSSSTTSPLLRRARAMAILCFCPPDSWAPLSPTNVWYPSVRADMNPWAFADVAASTTSDSDVPGRRVVEPLRERDHGALPAPAGAHEGEGLAGAGAEAQVLEDQDVGTGRVREVDVLELDLAAELVGGGDGVGVVGVDFRFPVN</sequence>
<organism evidence="1 2">
    <name type="scientific">Cuscuta campestris</name>
    <dbReference type="NCBI Taxonomy" id="132261"/>
    <lineage>
        <taxon>Eukaryota</taxon>
        <taxon>Viridiplantae</taxon>
        <taxon>Streptophyta</taxon>
        <taxon>Embryophyta</taxon>
        <taxon>Tracheophyta</taxon>
        <taxon>Spermatophyta</taxon>
        <taxon>Magnoliopsida</taxon>
        <taxon>eudicotyledons</taxon>
        <taxon>Gunneridae</taxon>
        <taxon>Pentapetalae</taxon>
        <taxon>asterids</taxon>
        <taxon>lamiids</taxon>
        <taxon>Solanales</taxon>
        <taxon>Convolvulaceae</taxon>
        <taxon>Cuscuteae</taxon>
        <taxon>Cuscuta</taxon>
        <taxon>Cuscuta subgen. Grammica</taxon>
        <taxon>Cuscuta sect. Cleistogrammica</taxon>
    </lineage>
</organism>
<dbReference type="AlphaFoldDB" id="A0A484NS79"/>